<dbReference type="PANTHER" id="PTHR38457">
    <property type="entry name" value="REGULATOR ABRB-RELATED"/>
    <property type="match status" value="1"/>
</dbReference>
<feature type="transmembrane region" description="Helical" evidence="1">
    <location>
        <begin position="148"/>
        <end position="166"/>
    </location>
</feature>
<dbReference type="AlphaFoldDB" id="A0A5Q4VE39"/>
<dbReference type="Proteomes" id="UP000321899">
    <property type="component" value="Unassembled WGS sequence"/>
</dbReference>
<dbReference type="RefSeq" id="WP_139448328.1">
    <property type="nucleotide sequence ID" value="NZ_VDMB01000009.1"/>
</dbReference>
<gene>
    <name evidence="2" type="ORF">FIM25_08715</name>
</gene>
<dbReference type="PANTHER" id="PTHR38457:SF1">
    <property type="entry name" value="REGULATOR ABRB-RELATED"/>
    <property type="match status" value="1"/>
</dbReference>
<accession>A0A5Q4VE39</accession>
<dbReference type="InterPro" id="IPR017516">
    <property type="entry name" value="AbrB_dup"/>
</dbReference>
<dbReference type="GO" id="GO:0016020">
    <property type="term" value="C:membrane"/>
    <property type="evidence" value="ECO:0007669"/>
    <property type="project" value="InterPro"/>
</dbReference>
<feature type="transmembrane region" description="Helical" evidence="1">
    <location>
        <begin position="210"/>
        <end position="230"/>
    </location>
</feature>
<keyword evidence="3" id="KW-1185">Reference proteome</keyword>
<proteinExistence type="predicted"/>
<dbReference type="PIRSF" id="PIRSF038991">
    <property type="entry name" value="Protein_AbrB"/>
    <property type="match status" value="1"/>
</dbReference>
<dbReference type="NCBIfam" id="TIGR03082">
    <property type="entry name" value="Gneg_AbrB_dup"/>
    <property type="match status" value="2"/>
</dbReference>
<organism evidence="2 3">
    <name type="scientific">Desulfobotulus mexicanus</name>
    <dbReference type="NCBI Taxonomy" id="2586642"/>
    <lineage>
        <taxon>Bacteria</taxon>
        <taxon>Pseudomonadati</taxon>
        <taxon>Thermodesulfobacteriota</taxon>
        <taxon>Desulfobacteria</taxon>
        <taxon>Desulfobacterales</taxon>
        <taxon>Desulfobacteraceae</taxon>
        <taxon>Desulfobotulus</taxon>
    </lineage>
</organism>
<dbReference type="OrthoDB" id="9809910at2"/>
<evidence type="ECO:0000256" key="1">
    <source>
        <dbReference type="SAM" id="Phobius"/>
    </source>
</evidence>
<feature type="transmembrane region" description="Helical" evidence="1">
    <location>
        <begin position="56"/>
        <end position="78"/>
    </location>
</feature>
<feature type="transmembrane region" description="Helical" evidence="1">
    <location>
        <begin position="267"/>
        <end position="292"/>
    </location>
</feature>
<feature type="transmembrane region" description="Helical" evidence="1">
    <location>
        <begin position="329"/>
        <end position="346"/>
    </location>
</feature>
<keyword evidence="1" id="KW-1133">Transmembrane helix</keyword>
<dbReference type="EMBL" id="VDMB01000009">
    <property type="protein sequence ID" value="TYT74667.1"/>
    <property type="molecule type" value="Genomic_DNA"/>
</dbReference>
<feature type="transmembrane region" description="Helical" evidence="1">
    <location>
        <begin position="84"/>
        <end position="103"/>
    </location>
</feature>
<dbReference type="Pfam" id="PF05145">
    <property type="entry name" value="AbrB"/>
    <property type="match status" value="1"/>
</dbReference>
<evidence type="ECO:0000313" key="3">
    <source>
        <dbReference type="Proteomes" id="UP000321899"/>
    </source>
</evidence>
<keyword evidence="1" id="KW-0812">Transmembrane</keyword>
<dbReference type="GO" id="GO:0010468">
    <property type="term" value="P:regulation of gene expression"/>
    <property type="evidence" value="ECO:0007669"/>
    <property type="project" value="InterPro"/>
</dbReference>
<keyword evidence="1" id="KW-0472">Membrane</keyword>
<feature type="transmembrane region" description="Helical" evidence="1">
    <location>
        <begin position="236"/>
        <end position="255"/>
    </location>
</feature>
<dbReference type="InterPro" id="IPR007820">
    <property type="entry name" value="AbrB_fam"/>
</dbReference>
<name>A0A5Q4VE39_9BACT</name>
<feature type="transmembrane region" description="Helical" evidence="1">
    <location>
        <begin position="186"/>
        <end position="203"/>
    </location>
</feature>
<reference evidence="2 3" key="1">
    <citation type="submission" date="2019-06" db="EMBL/GenBank/DDBJ databases">
        <title>Desulfobotulus mexicanus sp. nov., a novel sulfate-reducing bacterium isolated from the sediment of an alkaline crater lake in Mexico.</title>
        <authorList>
            <person name="Hirschler-Rea A."/>
        </authorList>
    </citation>
    <scope>NUCLEOTIDE SEQUENCE [LARGE SCALE GENOMIC DNA]</scope>
    <source>
        <strain evidence="2 3">PAR22N</strain>
    </source>
</reference>
<sequence>MVYTRKTFVWAALILVSSVFAVVLQWASLPAATLLGPMLAAMVFAFCGVKLTVPRWAFTGAQSVVGCMVALTMSPAILSTLLQSWPAILFAIALVIIFGALVGHGLMHFGTLPGNTAAWGTSPGGAVAMMAMAESFGADIRMVAFMQYLRILVVVLTASAVSRLLLGGSVADLPPPTWSPGFDAPLIPLIQTLVLVAVGVLAGRIGRIPAGALLIPMVLGAVLNSLGFIHITLPPWLLWAAYASLGWYIGLKFTPETLRHTLRVLPQLLLAVVALMALCCIAAWMLTVWAGVDPLTAYLATSPGGLDSVAIIAADSGCDLAFVLSLQSLRLFAVVLTGPLVARLICRINGRSACGMA</sequence>
<evidence type="ECO:0000313" key="2">
    <source>
        <dbReference type="EMBL" id="TYT74667.1"/>
    </source>
</evidence>
<protein>
    <submittedName>
        <fullName evidence="2">AbrB family transcriptional regulator</fullName>
    </submittedName>
</protein>
<comment type="caution">
    <text evidence="2">The sequence shown here is derived from an EMBL/GenBank/DDBJ whole genome shotgun (WGS) entry which is preliminary data.</text>
</comment>